<dbReference type="InterPro" id="IPR017451">
    <property type="entry name" value="F-box-assoc_interact_dom"/>
</dbReference>
<dbReference type="Proteomes" id="UP001172457">
    <property type="component" value="Chromosome 4"/>
</dbReference>
<comment type="caution">
    <text evidence="2">The sequence shown here is derived from an EMBL/GenBank/DDBJ whole genome shotgun (WGS) entry which is preliminary data.</text>
</comment>
<accession>A0AA38TFJ1</accession>
<protein>
    <recommendedName>
        <fullName evidence="1">F-box associated beta-propeller type 3 domain-containing protein</fullName>
    </recommendedName>
</protein>
<gene>
    <name evidence="2" type="ORF">OSB04_017855</name>
</gene>
<proteinExistence type="predicted"/>
<dbReference type="AlphaFoldDB" id="A0AA38TFJ1"/>
<dbReference type="EMBL" id="JARYMX010000004">
    <property type="protein sequence ID" value="KAJ9553810.1"/>
    <property type="molecule type" value="Genomic_DNA"/>
</dbReference>
<dbReference type="NCBIfam" id="TIGR01640">
    <property type="entry name" value="F_box_assoc_1"/>
    <property type="match status" value="1"/>
</dbReference>
<evidence type="ECO:0000313" key="3">
    <source>
        <dbReference type="Proteomes" id="UP001172457"/>
    </source>
</evidence>
<evidence type="ECO:0000259" key="1">
    <source>
        <dbReference type="Pfam" id="PF08268"/>
    </source>
</evidence>
<sequence>MVYLGLELLLVTKNAYKQQMIVSFDLAVESFGEIGLPDSINDNSNGNGLGAYGGKLCVTSFNGYDDYEVWVMNEYGVADAWVKLYVFSDSSGYLDPYGFTSNNMLLFRTILNDHIDFDDLGVGKFESFMIRDGGGPDEIKIVRYVDSLVWVAPAKHGVR</sequence>
<name>A0AA38TFJ1_9ASTR</name>
<organism evidence="2 3">
    <name type="scientific">Centaurea solstitialis</name>
    <name type="common">yellow star-thistle</name>
    <dbReference type="NCBI Taxonomy" id="347529"/>
    <lineage>
        <taxon>Eukaryota</taxon>
        <taxon>Viridiplantae</taxon>
        <taxon>Streptophyta</taxon>
        <taxon>Embryophyta</taxon>
        <taxon>Tracheophyta</taxon>
        <taxon>Spermatophyta</taxon>
        <taxon>Magnoliopsida</taxon>
        <taxon>eudicotyledons</taxon>
        <taxon>Gunneridae</taxon>
        <taxon>Pentapetalae</taxon>
        <taxon>asterids</taxon>
        <taxon>campanulids</taxon>
        <taxon>Asterales</taxon>
        <taxon>Asteraceae</taxon>
        <taxon>Carduoideae</taxon>
        <taxon>Cardueae</taxon>
        <taxon>Centaureinae</taxon>
        <taxon>Centaurea</taxon>
    </lineage>
</organism>
<dbReference type="InterPro" id="IPR013187">
    <property type="entry name" value="F-box-assoc_dom_typ3"/>
</dbReference>
<keyword evidence="3" id="KW-1185">Reference proteome</keyword>
<evidence type="ECO:0000313" key="2">
    <source>
        <dbReference type="EMBL" id="KAJ9553810.1"/>
    </source>
</evidence>
<dbReference type="Pfam" id="PF08268">
    <property type="entry name" value="FBA_3"/>
    <property type="match status" value="1"/>
</dbReference>
<reference evidence="2" key="1">
    <citation type="submission" date="2023-03" db="EMBL/GenBank/DDBJ databases">
        <title>Chromosome-scale reference genome and RAD-based genetic map of yellow starthistle (Centaurea solstitialis) reveal putative structural variation and QTLs associated with invader traits.</title>
        <authorList>
            <person name="Reatini B."/>
            <person name="Cang F.A."/>
            <person name="Jiang Q."/>
            <person name="Mckibben M.T.W."/>
            <person name="Barker M.S."/>
            <person name="Rieseberg L.H."/>
            <person name="Dlugosch K.M."/>
        </authorList>
    </citation>
    <scope>NUCLEOTIDE SEQUENCE</scope>
    <source>
        <strain evidence="2">CAN-66</strain>
        <tissue evidence="2">Leaf</tissue>
    </source>
</reference>
<feature type="domain" description="F-box associated beta-propeller type 3" evidence="1">
    <location>
        <begin position="14"/>
        <end position="83"/>
    </location>
</feature>